<proteinExistence type="predicted"/>
<protein>
    <recommendedName>
        <fullName evidence="2">Helitron helicase-like domain-containing protein</fullName>
    </recommendedName>
</protein>
<sequence length="867" mass="98976">MSSGNDWEPSQSVTSHQKGAVTSKHLKRVPTSAHFHVSQEAVPSQAPDPPVCITRGTDSCRCSSCLHMTTEAQQSHAPEPAVIFPAVSYDAGILSGSILMDETIVQQLLGPFYEEESAPVLILQRQDQPARSRARQRGSEFAVDAHDLVRMVSEYRHWDEDINRNGTFTICSMRGKVHLPPLGDCPQLLHHLLTGDGDDYTDYIQFIINYNAALSFASFCADGIVESPRCSVYTFQIHGQVHRLTAGAARPPEGEDPWYNQLYFIDVDAVNATCDLKHVLSTINPLAQMHKSMHEMLTVKGEHTCLKGRPLRQITLTLIPGLGKYPNIYNLPAAMNEVAAIFVDDVPPMINFIRTYSKDRPAQFITDPITYPLLFPHGEHWYTSGVSHSVIVSESRNTVTCNQYYAFHIMQRCNSKSLKIWFIRQNEDKLRVDEFLDLHEHAEGCCCCSIQGWEIIHPTFLFLWARKALVPMLPRFSSDQMLLWQTRSIHHSHLQSQVAGDCDAYHRPDVVCRIFKVKFDSLIDNIQKKQIFGKVSAYFYTIEFQKRELPNAYILIILDKGDSSCRFYFPRAFRGDTHLHYRGFGQYMRPDNSFETIGTNVYDNRHVVPCSQYICSSLQETRYLYKYIHKGHNSAILHIGCIVRGEATSYLGCRYVSSPEACWKHHCRPVGPAPGKQTILIIQDNNVAGALERAHENHTHLTAFFYYNSQHKLLHHCGTNLTYVEFPWHFCWREKQCMWNARENGGFNTISRIHSVNTQANQELICLLLFSHILFHCNIADPLAMNNNLKPYLQDDMSDDLEAYENRALTHIQFRLGIFSKTLPDYVLPCPDVGRVHNLPQYEVECECNEADPIRSLLNADQNVVFT</sequence>
<feature type="compositionally biased region" description="Polar residues" evidence="1">
    <location>
        <begin position="1"/>
        <end position="17"/>
    </location>
</feature>
<keyword evidence="4" id="KW-1185">Reference proteome</keyword>
<reference evidence="3 4" key="1">
    <citation type="submission" date="2023-02" db="EMBL/GenBank/DDBJ databases">
        <title>LHISI_Scaffold_Assembly.</title>
        <authorList>
            <person name="Stuart O.P."/>
            <person name="Cleave R."/>
            <person name="Magrath M.J.L."/>
            <person name="Mikheyev A.S."/>
        </authorList>
    </citation>
    <scope>NUCLEOTIDE SEQUENCE [LARGE SCALE GENOMIC DNA]</scope>
    <source>
        <strain evidence="3">Daus_M_001</strain>
        <tissue evidence="3">Leg muscle</tissue>
    </source>
</reference>
<dbReference type="Pfam" id="PF14214">
    <property type="entry name" value="Helitron_like_N"/>
    <property type="match status" value="1"/>
</dbReference>
<organism evidence="3 4">
    <name type="scientific">Dryococelus australis</name>
    <dbReference type="NCBI Taxonomy" id="614101"/>
    <lineage>
        <taxon>Eukaryota</taxon>
        <taxon>Metazoa</taxon>
        <taxon>Ecdysozoa</taxon>
        <taxon>Arthropoda</taxon>
        <taxon>Hexapoda</taxon>
        <taxon>Insecta</taxon>
        <taxon>Pterygota</taxon>
        <taxon>Neoptera</taxon>
        <taxon>Polyneoptera</taxon>
        <taxon>Phasmatodea</taxon>
        <taxon>Verophasmatodea</taxon>
        <taxon>Anareolatae</taxon>
        <taxon>Phasmatidae</taxon>
        <taxon>Eurycanthinae</taxon>
        <taxon>Dryococelus</taxon>
    </lineage>
</organism>
<dbReference type="EMBL" id="JARBHB010000005">
    <property type="protein sequence ID" value="KAJ8883799.1"/>
    <property type="molecule type" value="Genomic_DNA"/>
</dbReference>
<evidence type="ECO:0000256" key="1">
    <source>
        <dbReference type="SAM" id="MobiDB-lite"/>
    </source>
</evidence>
<evidence type="ECO:0000259" key="2">
    <source>
        <dbReference type="Pfam" id="PF14214"/>
    </source>
</evidence>
<evidence type="ECO:0000313" key="3">
    <source>
        <dbReference type="EMBL" id="KAJ8883799.1"/>
    </source>
</evidence>
<dbReference type="InterPro" id="IPR025476">
    <property type="entry name" value="Helitron_helicase-like"/>
</dbReference>
<dbReference type="PANTHER" id="PTHR45786:SF74">
    <property type="entry name" value="ATP-DEPENDENT DNA HELICASE"/>
    <property type="match status" value="1"/>
</dbReference>
<feature type="region of interest" description="Disordered" evidence="1">
    <location>
        <begin position="1"/>
        <end position="25"/>
    </location>
</feature>
<dbReference type="Proteomes" id="UP001159363">
    <property type="component" value="Chromosome 4"/>
</dbReference>
<gene>
    <name evidence="3" type="ORF">PR048_015654</name>
</gene>
<feature type="domain" description="Helitron helicase-like" evidence="2">
    <location>
        <begin position="495"/>
        <end position="555"/>
    </location>
</feature>
<evidence type="ECO:0000313" key="4">
    <source>
        <dbReference type="Proteomes" id="UP001159363"/>
    </source>
</evidence>
<comment type="caution">
    <text evidence="3">The sequence shown here is derived from an EMBL/GenBank/DDBJ whole genome shotgun (WGS) entry which is preliminary data.</text>
</comment>
<dbReference type="PANTHER" id="PTHR45786">
    <property type="entry name" value="DNA BINDING PROTEIN-LIKE"/>
    <property type="match status" value="1"/>
</dbReference>
<accession>A0ABQ9HHJ7</accession>
<name>A0ABQ9HHJ7_9NEOP</name>